<proteinExistence type="inferred from homology"/>
<dbReference type="EMBL" id="BAUL01000226">
    <property type="protein sequence ID" value="GAD98058.1"/>
    <property type="molecule type" value="Genomic_DNA"/>
</dbReference>
<protein>
    <submittedName>
        <fullName evidence="4">NmrA-like family protein</fullName>
    </submittedName>
</protein>
<dbReference type="InterPro" id="IPR008030">
    <property type="entry name" value="NmrA-like"/>
</dbReference>
<dbReference type="GO" id="GO:0005634">
    <property type="term" value="C:nucleus"/>
    <property type="evidence" value="ECO:0007669"/>
    <property type="project" value="TreeGrafter"/>
</dbReference>
<feature type="domain" description="NmrA-like" evidence="3">
    <location>
        <begin position="3"/>
        <end position="250"/>
    </location>
</feature>
<keyword evidence="5" id="KW-1185">Reference proteome</keyword>
<evidence type="ECO:0000256" key="1">
    <source>
        <dbReference type="ARBA" id="ARBA00006328"/>
    </source>
</evidence>
<dbReference type="InterPro" id="IPR036291">
    <property type="entry name" value="NAD(P)-bd_dom_sf"/>
</dbReference>
<gene>
    <name evidence="4" type="ORF">PVAR5_6746</name>
</gene>
<dbReference type="eggNOG" id="ENOG502R9X0">
    <property type="taxonomic scope" value="Eukaryota"/>
</dbReference>
<keyword evidence="2" id="KW-0521">NADP</keyword>
<organism evidence="4 5">
    <name type="scientific">Byssochlamys spectabilis (strain No. 5 / NBRC 109023)</name>
    <name type="common">Paecilomyces variotii</name>
    <dbReference type="NCBI Taxonomy" id="1356009"/>
    <lineage>
        <taxon>Eukaryota</taxon>
        <taxon>Fungi</taxon>
        <taxon>Dikarya</taxon>
        <taxon>Ascomycota</taxon>
        <taxon>Pezizomycotina</taxon>
        <taxon>Eurotiomycetes</taxon>
        <taxon>Eurotiomycetidae</taxon>
        <taxon>Eurotiales</taxon>
        <taxon>Thermoascaceae</taxon>
        <taxon>Paecilomyces</taxon>
    </lineage>
</organism>
<evidence type="ECO:0000313" key="4">
    <source>
        <dbReference type="EMBL" id="GAD98058.1"/>
    </source>
</evidence>
<comment type="similarity">
    <text evidence="1">Belongs to the NmrA-type oxidoreductase family.</text>
</comment>
<evidence type="ECO:0000256" key="2">
    <source>
        <dbReference type="ARBA" id="ARBA00022857"/>
    </source>
</evidence>
<dbReference type="InterPro" id="IPR051164">
    <property type="entry name" value="NmrA-like_oxidored"/>
</dbReference>
<sequence>MAPTILIAGATGNTGRSVVETLPKLLDSAGLSSKYRIIALTRSSKSPAAQQLVKFPGVEVVEKNWVDITSDWLREHQVIKAFIASHNAPNQFAEESTFHTAALNAGVKYVVRISTTAPNVRPDCKAYYARAHWAIETLLGTPEFAGLQWTSLQANSFSQFYLASAAQFILQYRQTKKQDTLRLMGSEDAPVGIIDAYDVGIFAAHLLAQEDPSAHNKARYVLNGPEDITGKRVVEMVEQYIGTRVENVAYKDMLSVVNMLYESSYAATSESKNVIMSIRYAAEPTWEGKCSASTTSKEVLDIAAPKRTPAEALESLLRGAEDNFLMK</sequence>
<dbReference type="HOGENOM" id="CLU_076691_0_0_1"/>
<evidence type="ECO:0000259" key="3">
    <source>
        <dbReference type="Pfam" id="PF05368"/>
    </source>
</evidence>
<accession>V5G129</accession>
<reference evidence="5" key="1">
    <citation type="journal article" date="2014" name="Genome Announc.">
        <title>Draft genome sequence of the formaldehyde-resistant fungus Byssochlamys spectabilis No. 5 (anamorph Paecilomyces variotii No. 5) (NBRC109023).</title>
        <authorList>
            <person name="Oka T."/>
            <person name="Ekino K."/>
            <person name="Fukuda K."/>
            <person name="Nomura Y."/>
        </authorList>
    </citation>
    <scope>NUCLEOTIDE SEQUENCE [LARGE SCALE GENOMIC DNA]</scope>
    <source>
        <strain evidence="5">No. 5 / NBRC 109023</strain>
    </source>
</reference>
<dbReference type="AlphaFoldDB" id="V5G129"/>
<dbReference type="Gene3D" id="3.40.50.720">
    <property type="entry name" value="NAD(P)-binding Rossmann-like Domain"/>
    <property type="match status" value="1"/>
</dbReference>
<evidence type="ECO:0000313" key="5">
    <source>
        <dbReference type="Proteomes" id="UP000018001"/>
    </source>
</evidence>
<dbReference type="SUPFAM" id="SSF51735">
    <property type="entry name" value="NAD(P)-binding Rossmann-fold domains"/>
    <property type="match status" value="1"/>
</dbReference>
<dbReference type="Proteomes" id="UP000018001">
    <property type="component" value="Unassembled WGS sequence"/>
</dbReference>
<dbReference type="PANTHER" id="PTHR42748">
    <property type="entry name" value="NITROGEN METABOLITE REPRESSION PROTEIN NMRA FAMILY MEMBER"/>
    <property type="match status" value="1"/>
</dbReference>
<comment type="caution">
    <text evidence="4">The sequence shown here is derived from an EMBL/GenBank/DDBJ whole genome shotgun (WGS) entry which is preliminary data.</text>
</comment>
<dbReference type="OrthoDB" id="413314at2759"/>
<name>V5G129_BYSSN</name>
<dbReference type="InParanoid" id="V5G129"/>
<dbReference type="PANTHER" id="PTHR42748:SF31">
    <property type="entry name" value="NMRA-LIKE DOMAIN-CONTAINING PROTEIN-RELATED"/>
    <property type="match status" value="1"/>
</dbReference>
<dbReference type="Pfam" id="PF05368">
    <property type="entry name" value="NmrA"/>
    <property type="match status" value="1"/>
</dbReference>